<dbReference type="Gene3D" id="3.40.50.300">
    <property type="entry name" value="P-loop containing nucleotide triphosphate hydrolases"/>
    <property type="match status" value="1"/>
</dbReference>
<proteinExistence type="predicted"/>
<dbReference type="InterPro" id="IPR027417">
    <property type="entry name" value="P-loop_NTPase"/>
</dbReference>
<reference evidence="2" key="1">
    <citation type="journal article" date="2014" name="Front. Microbiol.">
        <title>High frequency of phylogenetically diverse reductive dehalogenase-homologous genes in deep subseafloor sedimentary metagenomes.</title>
        <authorList>
            <person name="Kawai M."/>
            <person name="Futagami T."/>
            <person name="Toyoda A."/>
            <person name="Takaki Y."/>
            <person name="Nishi S."/>
            <person name="Hori S."/>
            <person name="Arai W."/>
            <person name="Tsubouchi T."/>
            <person name="Morono Y."/>
            <person name="Uchiyama I."/>
            <person name="Ito T."/>
            <person name="Fujiyama A."/>
            <person name="Inagaki F."/>
            <person name="Takami H."/>
        </authorList>
    </citation>
    <scope>NUCLEOTIDE SEQUENCE</scope>
    <source>
        <strain evidence="2">Expedition CK06-06</strain>
    </source>
</reference>
<name>X1ASX9_9ZZZZ</name>
<evidence type="ECO:0000259" key="1">
    <source>
        <dbReference type="Pfam" id="PF08423"/>
    </source>
</evidence>
<protein>
    <recommendedName>
        <fullName evidence="1">Rad51-like C-terminal domain-containing protein</fullName>
    </recommendedName>
</protein>
<dbReference type="InterPro" id="IPR013632">
    <property type="entry name" value="Rad51_C"/>
</dbReference>
<accession>X1ASX9</accession>
<sequence length="224" mass="25104">MQFDSGLGVLEKKKNVPQILSGDDTLDELIGGGFHKDLVYLLFGDKRKTSDILLKTSVYGQLRSNSQALQRHVQIAFIDGNNRFNPYNVSKLAVSLRLSPTKVLENILIARAFTWEQMVELLENRISQLENVKIVLISGITSLFPNYQKESFEGLLKAIGGIKNVLSAIKPLIVITSPLNIHSLFKPQGGKILSHFGQVLVLITDTKRNTEYVLIQHPSLPERR</sequence>
<gene>
    <name evidence="2" type="ORF">S01H4_22247</name>
</gene>
<dbReference type="SUPFAM" id="SSF52540">
    <property type="entry name" value="P-loop containing nucleoside triphosphate hydrolases"/>
    <property type="match status" value="1"/>
</dbReference>
<organism evidence="2">
    <name type="scientific">marine sediment metagenome</name>
    <dbReference type="NCBI Taxonomy" id="412755"/>
    <lineage>
        <taxon>unclassified sequences</taxon>
        <taxon>metagenomes</taxon>
        <taxon>ecological metagenomes</taxon>
    </lineage>
</organism>
<dbReference type="PANTHER" id="PTHR22942">
    <property type="entry name" value="RECA/RAD51/RADA DNA STRAND-PAIRING FAMILY MEMBER"/>
    <property type="match status" value="1"/>
</dbReference>
<dbReference type="EMBL" id="BART01010165">
    <property type="protein sequence ID" value="GAG85969.1"/>
    <property type="molecule type" value="Genomic_DNA"/>
</dbReference>
<comment type="caution">
    <text evidence="2">The sequence shown here is derived from an EMBL/GenBank/DDBJ whole genome shotgun (WGS) entry which is preliminary data.</text>
</comment>
<dbReference type="AlphaFoldDB" id="X1ASX9"/>
<evidence type="ECO:0000313" key="2">
    <source>
        <dbReference type="EMBL" id="GAG85969.1"/>
    </source>
</evidence>
<feature type="non-terminal residue" evidence="2">
    <location>
        <position position="224"/>
    </location>
</feature>
<dbReference type="PANTHER" id="PTHR22942:SF30">
    <property type="entry name" value="MEIOTIC RECOMBINATION PROTEIN DMC1_LIM15 HOMOLOG"/>
    <property type="match status" value="1"/>
</dbReference>
<feature type="domain" description="Rad51-like C-terminal" evidence="1">
    <location>
        <begin position="13"/>
        <end position="144"/>
    </location>
</feature>
<dbReference type="Pfam" id="PF08423">
    <property type="entry name" value="Rad51"/>
    <property type="match status" value="1"/>
</dbReference>